<evidence type="ECO:0000256" key="1">
    <source>
        <dbReference type="ARBA" id="ARBA00004236"/>
    </source>
</evidence>
<keyword evidence="4 6" id="KW-1133">Transmembrane helix</keyword>
<name>A0A315ZAN9_SEDFL</name>
<evidence type="ECO:0000313" key="8">
    <source>
        <dbReference type="Proteomes" id="UP000245535"/>
    </source>
</evidence>
<keyword evidence="5 6" id="KW-0472">Membrane</keyword>
<evidence type="ECO:0000256" key="3">
    <source>
        <dbReference type="ARBA" id="ARBA00022692"/>
    </source>
</evidence>
<evidence type="ECO:0000256" key="5">
    <source>
        <dbReference type="ARBA" id="ARBA00023136"/>
    </source>
</evidence>
<dbReference type="GO" id="GO:0005886">
    <property type="term" value="C:plasma membrane"/>
    <property type="evidence" value="ECO:0007669"/>
    <property type="project" value="UniProtKB-SubCell"/>
</dbReference>
<dbReference type="GO" id="GO:0036376">
    <property type="term" value="P:sodium ion export across plasma membrane"/>
    <property type="evidence" value="ECO:0007669"/>
    <property type="project" value="InterPro"/>
</dbReference>
<proteinExistence type="predicted"/>
<evidence type="ECO:0000256" key="4">
    <source>
        <dbReference type="ARBA" id="ARBA00022989"/>
    </source>
</evidence>
<dbReference type="GO" id="GO:0015081">
    <property type="term" value="F:sodium ion transmembrane transporter activity"/>
    <property type="evidence" value="ECO:0007669"/>
    <property type="project" value="InterPro"/>
</dbReference>
<accession>A0A315ZAN9</accession>
<dbReference type="Proteomes" id="UP000245535">
    <property type="component" value="Unassembled WGS sequence"/>
</dbReference>
<evidence type="ECO:0000256" key="6">
    <source>
        <dbReference type="SAM" id="Phobius"/>
    </source>
</evidence>
<reference evidence="7 8" key="1">
    <citation type="submission" date="2018-03" db="EMBL/GenBank/DDBJ databases">
        <title>Genomic Encyclopedia of Archaeal and Bacterial Type Strains, Phase II (KMG-II): from individual species to whole genera.</title>
        <authorList>
            <person name="Goeker M."/>
        </authorList>
    </citation>
    <scope>NUCLEOTIDE SEQUENCE [LARGE SCALE GENOMIC DNA]</scope>
    <source>
        <strain evidence="7 8">DSM 28229</strain>
    </source>
</reference>
<evidence type="ECO:0000256" key="2">
    <source>
        <dbReference type="ARBA" id="ARBA00022475"/>
    </source>
</evidence>
<protein>
    <submittedName>
        <fullName evidence="7">Na+-transporting methylmalonyl-CoA/oxaloacetate decarboxylase gamma subunit</fullName>
    </submittedName>
</protein>
<sequence>MENLDQGMVIALTGVTVVFVVLITLFIVFKVSPQLIHRIMPNRLSEGEEDVKLEESVDTYAETTAAISAAVHLYLDERHDEEATVLTINQVKKNYSPWSSKIYGTHNNLVYHRR</sequence>
<keyword evidence="3 6" id="KW-0812">Transmembrane</keyword>
<dbReference type="EMBL" id="QGDO01000003">
    <property type="protein sequence ID" value="PWJ42123.1"/>
    <property type="molecule type" value="Genomic_DNA"/>
</dbReference>
<dbReference type="InterPro" id="IPR005899">
    <property type="entry name" value="Na_pump_deCOase"/>
</dbReference>
<keyword evidence="2" id="KW-1003">Cell membrane</keyword>
<keyword evidence="8" id="KW-1185">Reference proteome</keyword>
<dbReference type="Pfam" id="PF04277">
    <property type="entry name" value="OAD_gamma"/>
    <property type="match status" value="1"/>
</dbReference>
<feature type="transmembrane region" description="Helical" evidence="6">
    <location>
        <begin position="6"/>
        <end position="29"/>
    </location>
</feature>
<gene>
    <name evidence="7" type="ORF">BC781_103373</name>
</gene>
<dbReference type="AlphaFoldDB" id="A0A315ZAN9"/>
<comment type="caution">
    <text evidence="7">The sequence shown here is derived from an EMBL/GenBank/DDBJ whole genome shotgun (WGS) entry which is preliminary data.</text>
</comment>
<organism evidence="7 8">
    <name type="scientific">Sediminitomix flava</name>
    <dbReference type="NCBI Taxonomy" id="379075"/>
    <lineage>
        <taxon>Bacteria</taxon>
        <taxon>Pseudomonadati</taxon>
        <taxon>Bacteroidota</taxon>
        <taxon>Cytophagia</taxon>
        <taxon>Cytophagales</taxon>
        <taxon>Flammeovirgaceae</taxon>
        <taxon>Sediminitomix</taxon>
    </lineage>
</organism>
<comment type="subcellular location">
    <subcellularLocation>
        <location evidence="1">Cell membrane</location>
    </subcellularLocation>
</comment>
<evidence type="ECO:0000313" key="7">
    <source>
        <dbReference type="EMBL" id="PWJ42123.1"/>
    </source>
</evidence>